<feature type="compositionally biased region" description="Basic and acidic residues" evidence="10">
    <location>
        <begin position="1625"/>
        <end position="1642"/>
    </location>
</feature>
<dbReference type="GO" id="GO:0030130">
    <property type="term" value="C:clathrin coat of trans-Golgi network vesicle"/>
    <property type="evidence" value="ECO:0007669"/>
    <property type="project" value="InterPro"/>
</dbReference>
<evidence type="ECO:0008006" key="13">
    <source>
        <dbReference type="Google" id="ProtNLM"/>
    </source>
</evidence>
<accession>A0A9N9PVK1</accession>
<feature type="compositionally biased region" description="Low complexity" evidence="10">
    <location>
        <begin position="1845"/>
        <end position="1854"/>
    </location>
</feature>
<dbReference type="InterPro" id="IPR011990">
    <property type="entry name" value="TPR-like_helical_dom_sf"/>
</dbReference>
<dbReference type="OrthoDB" id="2113814at2759"/>
<feature type="region of interest" description="Disordered" evidence="10">
    <location>
        <begin position="2024"/>
        <end position="2060"/>
    </location>
</feature>
<feature type="repeat" description="CHCR" evidence="9">
    <location>
        <begin position="545"/>
        <end position="694"/>
    </location>
</feature>
<gene>
    <name evidence="11" type="ORF">HYFRA_00010937</name>
</gene>
<evidence type="ECO:0000256" key="2">
    <source>
        <dbReference type="ARBA" id="ARBA00004277"/>
    </source>
</evidence>
<dbReference type="Pfam" id="PF01394">
    <property type="entry name" value="Clathrin_propel"/>
    <property type="match status" value="1"/>
</dbReference>
<evidence type="ECO:0000313" key="11">
    <source>
        <dbReference type="EMBL" id="CAG8955672.1"/>
    </source>
</evidence>
<feature type="compositionally biased region" description="Basic and acidic residues" evidence="10">
    <location>
        <begin position="2040"/>
        <end position="2049"/>
    </location>
</feature>
<evidence type="ECO:0000256" key="8">
    <source>
        <dbReference type="ARBA" id="ARBA00023329"/>
    </source>
</evidence>
<evidence type="ECO:0000256" key="5">
    <source>
        <dbReference type="ARBA" id="ARBA00022737"/>
    </source>
</evidence>
<feature type="repeat" description="CHCR" evidence="9">
    <location>
        <begin position="991"/>
        <end position="1136"/>
    </location>
</feature>
<name>A0A9N9PVK1_9HELO</name>
<feature type="compositionally biased region" description="Low complexity" evidence="10">
    <location>
        <begin position="2182"/>
        <end position="2191"/>
    </location>
</feature>
<feature type="region of interest" description="Disordered" evidence="10">
    <location>
        <begin position="1841"/>
        <end position="1904"/>
    </location>
</feature>
<comment type="similarity">
    <text evidence="3">Belongs to the PPP4R2 family.</text>
</comment>
<dbReference type="FunFam" id="1.25.40.10:FF:000005">
    <property type="entry name" value="Clathrin heavy chain"/>
    <property type="match status" value="1"/>
</dbReference>
<dbReference type="FunFam" id="1.25.40.10:FF:000001">
    <property type="entry name" value="Clathrin heavy chain"/>
    <property type="match status" value="1"/>
</dbReference>
<dbReference type="GO" id="GO:0032051">
    <property type="term" value="F:clathrin light chain binding"/>
    <property type="evidence" value="ECO:0007669"/>
    <property type="project" value="TreeGrafter"/>
</dbReference>
<reference evidence="11" key="1">
    <citation type="submission" date="2021-07" db="EMBL/GenBank/DDBJ databases">
        <authorList>
            <person name="Durling M."/>
        </authorList>
    </citation>
    <scope>NUCLEOTIDE SEQUENCE</scope>
</reference>
<feature type="compositionally biased region" description="Basic and acidic residues" evidence="10">
    <location>
        <begin position="2192"/>
        <end position="2249"/>
    </location>
</feature>
<feature type="repeat" description="CHCR" evidence="9">
    <location>
        <begin position="845"/>
        <end position="984"/>
    </location>
</feature>
<feature type="repeat" description="CHCR" evidence="9">
    <location>
        <begin position="1286"/>
        <end position="1432"/>
    </location>
</feature>
<dbReference type="Gene3D" id="1.25.40.10">
    <property type="entry name" value="Tetratricopeptide repeat domain"/>
    <property type="match status" value="3"/>
</dbReference>
<evidence type="ECO:0000313" key="12">
    <source>
        <dbReference type="Proteomes" id="UP000696280"/>
    </source>
</evidence>
<dbReference type="GO" id="GO:0006898">
    <property type="term" value="P:receptor-mediated endocytosis"/>
    <property type="evidence" value="ECO:0007669"/>
    <property type="project" value="TreeGrafter"/>
</dbReference>
<feature type="repeat" description="CHCR" evidence="9">
    <location>
        <begin position="697"/>
        <end position="839"/>
    </location>
</feature>
<dbReference type="PANTHER" id="PTHR10292">
    <property type="entry name" value="CLATHRIN HEAVY CHAIN RELATED"/>
    <property type="match status" value="1"/>
</dbReference>
<sequence length="2277" mass="253810">MGSLPIKFTELLQLTSAAVNVEQASIGFNSCTLESDSFICIREKKNEAASPEVIIIDLKQNNNVIRRPIKADSAIMHWTKQVIALKAQSRTLQIFDLGQKTKLKSATMNEDVVFWKWFSETSLGLVTDTAVFHWDVFDPNQPSPVEVFKRNQNLAGCQIINYRVSDDGDGKWMVVIGIQQQQGRVVGAMQLYSKDRGISQAIEGHAAAFGTLRLEAAPSDTKVFTFAVRTASGAKLHIVEVDHQAANPAFPKKAVDVYFPPEAVNDFPVAMQVSQKYSVIYLVTKYGFIHLYDLETGTCIFMNRISSETIFITTSDSASQGLVGINRKGQVLSVAVDESTIIPYLLQNPANSSLAVKLASRAGLPGADNLYANQFESLIQAGNYAEAAKIAANSPRGFLRTPQTIEKFKSLPAIPGQLSIILQYFGMLLDKGALNKHETLELVRPVLAQQRKHLLEKWMQEKKLDCSEELGDIVRPHDISLALTIYLRANIPPKVVAAFAETGQFEKILPYATQVGYTPDYIVLLQNIVRINPEKGAEFATQLSQNESGPLVDIERVVDVFQSQGLVQPATAFLLDALKDNKPEQGNLQTRLLEMNLMSAPQVADAILGNDMFSHYDKPRIAALCEQAGLFQRALEHYEDPEAIKRVLVNIVATPNFSADWLVNFFGRLSLEQSLDCLDAMLKSNIRQNLASVVQIATKYSDLLGATRLIDLFEKYKTAEGLFYYLGSIVNLSEDPDVNFKYIEAATKMGQFGEVERICRDSNHYNPEKVKNFLKEAKLVEQLPLIIVCDRFNFIHDLVLYLFQNQQFKSIEVYVQRVNPARTPAVVGGLLDVDCDESIIKNLLQTVNPASVPIDELVGEVETRNRLKILLPFLEATLAAGNQQQAVYNALAKIYIDSNNDPEKFLRENDMYDTLVVGKYSEKRDPNLAYIAYSKGQNDLELVNITNENSMFKAQARYLLARADNELWSFVLSPNNIHRRSVVDQVISTAVPESTEPDKVSVAVSSFLNADLPGELIELLEKIVLEPSPFSDNENLQNLLILTATKADKSKVLDYIHRLDAYNAPDIANICIEVGLYEEALEVYKKTNDHKSAANVLVEHIVSIDRAQEYAERVELPEVWSIVAKAQLDGLRVTDGIESYIRAEDASNHLEVIEIATHAGKDEDLIKFLRMARKTLREPAIDTALAFCFARTEQLSELEDFLRGTNVANIEESGDKAYAEGHHLAAKIFFTSISNWAKLATTLVHLEDYQSAVECARKANNIKVWKQVNAACVEKKEFRLAQICGLNLIIDAEELQDLVKQYERNGYFDELIAVLEQGLGLERAHMGMFTELGIALSKYHPDQVMEHLKLFWGRINIPKMIRACEEAHLWPELVFLYCHYDEWDNAALAMMERAADAWEHHSFKDIIVKVANLEIYYRALNFYLQEQPSLITDLLQALTPRIDVNRVVKMFEKSDNIPLIKPFLLNVQSQNKKTVNSAINDLLIEEEDYKTLRDSVENYDNYDSTALAQRLERHDLVFFRQIAANIYRKNKRWDKSIALSKQDKLFKDAIETSAMSGKPEVVEELLRYFVDIGSRECYVGMLYACYELIPIHVVMEVSWRHGLTDFTMPFMINYLAQQSSTIETLKRDNEERKSREKSHEVEESNAPILGGGRLMITAGPAGRQSPAPFTNGFYWKDNDFICTSTEHKKNFLNCHGERPERFGPPAELGRANAETLRLLWRRVSFGGELEFVKAIQQPHHSKYSHIPIETNIFIPESPKLRVVSVFRIIFTPLEPSAIQFDLSREPTQNPSQMGTLWISRSEQWPALLSRLISRLEKVWLQTAFSIRSNLDQIVESEFPKPAFLPSQPASSHPMPSSPPDPAPAPTESKNEASSTHATQGASESTQSTDKENAPPKVPHSNLLPKNEELLKSIISTLNTLFSKYPPHTVQRLAELTLQPRQHYKTLASYLHAVDRVVHVSSGANTFPLPPAIPDPSSANVLSNGNADPFAVSWGNATTSVQSTLGSDESLGGALLTPIPWLTNKSASANGGSQHSGTHSPMEREVRTESTEMIEGPNGPGGVETVTVSVNGISSATLAQTIPTESNTMTTSLRAEGGVTQGELLRQEQRAGVVPAAQLTGNRGDPDGLGEEDEVPLARGPEEIGLEDTGPQPKGSSTDVVGPSVTMHGIDVEAAIGRKIEPVEPVESAEPVKPVEMKDGDGDEKMKDEGETPETGKEEAKEVKGEDEKEVKGEVKEDVDMKESGEKVEEEVKKEGDAIFLAESLASFASTIVTTLQL</sequence>
<evidence type="ECO:0000256" key="3">
    <source>
        <dbReference type="ARBA" id="ARBA00009207"/>
    </source>
</evidence>
<dbReference type="Gene3D" id="1.25.40.730">
    <property type="match status" value="1"/>
</dbReference>
<dbReference type="EMBL" id="CAJVRL010000065">
    <property type="protein sequence ID" value="CAG8955672.1"/>
    <property type="molecule type" value="Genomic_DNA"/>
</dbReference>
<comment type="subcellular location">
    <subcellularLocation>
        <location evidence="1">Cytoplasmic vesicle membrane</location>
        <topology evidence="1">Peripheral membrane protein</topology>
        <orientation evidence="1">Cytoplasmic side</orientation>
    </subcellularLocation>
    <subcellularLocation>
        <location evidence="2">Membrane</location>
        <location evidence="2">Coated pit</location>
        <topology evidence="2">Peripheral membrane protein</topology>
        <orientation evidence="2">Cytoplasmic side</orientation>
    </subcellularLocation>
</comment>
<dbReference type="FunFam" id="1.25.40.10:FF:000082">
    <property type="entry name" value="Clathrin heavy chain"/>
    <property type="match status" value="1"/>
</dbReference>
<feature type="repeat" description="CHCR" evidence="9">
    <location>
        <begin position="1435"/>
        <end position="1578"/>
    </location>
</feature>
<dbReference type="InterPro" id="IPR015267">
    <property type="entry name" value="PPP4R2"/>
</dbReference>
<feature type="compositionally biased region" description="Pro residues" evidence="10">
    <location>
        <begin position="1855"/>
        <end position="1864"/>
    </location>
</feature>
<keyword evidence="6" id="KW-0472">Membrane</keyword>
<dbReference type="InterPro" id="IPR022365">
    <property type="entry name" value="Clathrin_H-chain_propeller_rpt"/>
</dbReference>
<dbReference type="SMART" id="SM00299">
    <property type="entry name" value="CLH"/>
    <property type="match status" value="7"/>
</dbReference>
<keyword evidence="8" id="KW-0968">Cytoplasmic vesicle</keyword>
<organism evidence="11 12">
    <name type="scientific">Hymenoscyphus fraxineus</name>
    <dbReference type="NCBI Taxonomy" id="746836"/>
    <lineage>
        <taxon>Eukaryota</taxon>
        <taxon>Fungi</taxon>
        <taxon>Dikarya</taxon>
        <taxon>Ascomycota</taxon>
        <taxon>Pezizomycotina</taxon>
        <taxon>Leotiomycetes</taxon>
        <taxon>Helotiales</taxon>
        <taxon>Helotiaceae</taxon>
        <taxon>Hymenoscyphus</taxon>
    </lineage>
</organism>
<proteinExistence type="inferred from homology"/>
<evidence type="ECO:0000256" key="9">
    <source>
        <dbReference type="PROSITE-ProRule" id="PRU01006"/>
    </source>
</evidence>
<feature type="region of interest" description="Disordered" evidence="10">
    <location>
        <begin position="2141"/>
        <end position="2163"/>
    </location>
</feature>
<dbReference type="Gene3D" id="2.130.10.110">
    <property type="entry name" value="Clathrin heavy-chain terminal domain"/>
    <property type="match status" value="1"/>
</dbReference>
<dbReference type="InterPro" id="IPR016024">
    <property type="entry name" value="ARM-type_fold"/>
</dbReference>
<dbReference type="GO" id="GO:0030289">
    <property type="term" value="C:protein phosphatase 4 complex"/>
    <property type="evidence" value="ECO:0007669"/>
    <property type="project" value="InterPro"/>
</dbReference>
<comment type="similarity">
    <text evidence="4">Belongs to the clathrin heavy chain family.</text>
</comment>
<feature type="region of interest" description="Disordered" evidence="10">
    <location>
        <begin position="1625"/>
        <end position="1644"/>
    </location>
</feature>
<keyword evidence="7" id="KW-0168">Coated pit</keyword>
<feature type="region of interest" description="Disordered" evidence="10">
    <location>
        <begin position="2177"/>
        <end position="2249"/>
    </location>
</feature>
<dbReference type="InterPro" id="IPR055358">
    <property type="entry name" value="CHCR"/>
</dbReference>
<evidence type="ECO:0000256" key="10">
    <source>
        <dbReference type="SAM" id="MobiDB-lite"/>
    </source>
</evidence>
<dbReference type="Pfam" id="PF09184">
    <property type="entry name" value="PPP4R2"/>
    <property type="match status" value="1"/>
</dbReference>
<protein>
    <recommendedName>
        <fullName evidence="13">Clathrin heavy chain</fullName>
    </recommendedName>
</protein>
<evidence type="ECO:0000256" key="6">
    <source>
        <dbReference type="ARBA" id="ARBA00023136"/>
    </source>
</evidence>
<dbReference type="GO" id="GO:0006895">
    <property type="term" value="P:Golgi to endosome transport"/>
    <property type="evidence" value="ECO:0007669"/>
    <property type="project" value="TreeGrafter"/>
</dbReference>
<dbReference type="FunFam" id="2.130.10.110:FF:000003">
    <property type="entry name" value="Clathrin heavy chain"/>
    <property type="match status" value="1"/>
</dbReference>
<dbReference type="FunFam" id="1.25.40.10:FF:000002">
    <property type="entry name" value="Clathrin heavy chain"/>
    <property type="match status" value="1"/>
</dbReference>
<feature type="compositionally biased region" description="Polar residues" evidence="10">
    <location>
        <begin position="2024"/>
        <end position="2038"/>
    </location>
</feature>
<dbReference type="SUPFAM" id="SSF50989">
    <property type="entry name" value="Clathrin heavy-chain terminal domain"/>
    <property type="match status" value="1"/>
</dbReference>
<dbReference type="InterPro" id="IPR016025">
    <property type="entry name" value="Clathrin_H-chain_N"/>
</dbReference>
<feature type="compositionally biased region" description="Polar residues" evidence="10">
    <location>
        <begin position="1871"/>
        <end position="1887"/>
    </location>
</feature>
<evidence type="ECO:0000256" key="4">
    <source>
        <dbReference type="ARBA" id="ARBA00009535"/>
    </source>
</evidence>
<dbReference type="PANTHER" id="PTHR10292:SF1">
    <property type="entry name" value="CLATHRIN HEAVY CHAIN"/>
    <property type="match status" value="1"/>
</dbReference>
<dbReference type="GO" id="GO:0006886">
    <property type="term" value="P:intracellular protein transport"/>
    <property type="evidence" value="ECO:0007669"/>
    <property type="project" value="UniProtKB-UniRule"/>
</dbReference>
<evidence type="ECO:0000256" key="1">
    <source>
        <dbReference type="ARBA" id="ARBA00004180"/>
    </source>
</evidence>
<evidence type="ECO:0000256" key="7">
    <source>
        <dbReference type="ARBA" id="ARBA00023176"/>
    </source>
</evidence>
<dbReference type="GO" id="GO:0071439">
    <property type="term" value="C:clathrin complex"/>
    <property type="evidence" value="ECO:0007669"/>
    <property type="project" value="TreeGrafter"/>
</dbReference>
<dbReference type="GO" id="GO:0030479">
    <property type="term" value="C:actin cortical patch"/>
    <property type="evidence" value="ECO:0007669"/>
    <property type="project" value="TreeGrafter"/>
</dbReference>
<comment type="caution">
    <text evidence="11">The sequence shown here is derived from an EMBL/GenBank/DDBJ whole genome shotgun (WGS) entry which is preliminary data.</text>
</comment>
<dbReference type="Pfam" id="PF00637">
    <property type="entry name" value="Clathrin"/>
    <property type="match status" value="7"/>
</dbReference>
<dbReference type="GO" id="GO:0005829">
    <property type="term" value="C:cytosol"/>
    <property type="evidence" value="ECO:0007669"/>
    <property type="project" value="GOC"/>
</dbReference>
<dbReference type="SUPFAM" id="SSF48371">
    <property type="entry name" value="ARM repeat"/>
    <property type="match status" value="5"/>
</dbReference>
<keyword evidence="5" id="KW-0677">Repeat</keyword>
<dbReference type="Proteomes" id="UP000696280">
    <property type="component" value="Unassembled WGS sequence"/>
</dbReference>
<feature type="repeat" description="CHCR" evidence="9">
    <location>
        <begin position="1140"/>
        <end position="1281"/>
    </location>
</feature>
<dbReference type="Pfam" id="PF13838">
    <property type="entry name" value="Clathrin_H_link"/>
    <property type="match status" value="1"/>
</dbReference>
<dbReference type="FunFam" id="1.25.40.730:FF:000003">
    <property type="entry name" value="Clathrin heavy chain"/>
    <property type="match status" value="1"/>
</dbReference>
<dbReference type="GO" id="GO:0005198">
    <property type="term" value="F:structural molecule activity"/>
    <property type="evidence" value="ECO:0007669"/>
    <property type="project" value="InterPro"/>
</dbReference>
<dbReference type="PROSITE" id="PS50236">
    <property type="entry name" value="CHCR"/>
    <property type="match status" value="7"/>
</dbReference>
<dbReference type="GO" id="GO:0030132">
    <property type="term" value="C:clathrin coat of coated pit"/>
    <property type="evidence" value="ECO:0007669"/>
    <property type="project" value="InterPro"/>
</dbReference>
<dbReference type="GO" id="GO:0019888">
    <property type="term" value="F:protein phosphatase regulator activity"/>
    <property type="evidence" value="ECO:0007669"/>
    <property type="project" value="InterPro"/>
</dbReference>
<keyword evidence="12" id="KW-1185">Reference proteome</keyword>
<dbReference type="InterPro" id="IPR000547">
    <property type="entry name" value="Clathrin_H-chain/VPS_repeat"/>
</dbReference>